<organism evidence="2 3">
    <name type="scientific">Coniochaeta ligniaria NRRL 30616</name>
    <dbReference type="NCBI Taxonomy" id="1408157"/>
    <lineage>
        <taxon>Eukaryota</taxon>
        <taxon>Fungi</taxon>
        <taxon>Dikarya</taxon>
        <taxon>Ascomycota</taxon>
        <taxon>Pezizomycotina</taxon>
        <taxon>Sordariomycetes</taxon>
        <taxon>Sordariomycetidae</taxon>
        <taxon>Coniochaetales</taxon>
        <taxon>Coniochaetaceae</taxon>
        <taxon>Coniochaeta</taxon>
    </lineage>
</organism>
<sequence length="376" mass="43184">MDSYDELLRWATEKGVELYGVEPRKIPGRGVGMIATERLEVDKLLLEVPTSLLRTVDTIPKAVRKKLPSDMSVHGLLAADLALDKSPTYKLWNAVVPSRSELEESCPMAWVPELQAYLPSPAAERLRKMQSKFARDWEEARLAFPALTEEHYRYAWMLVNTRTFYYSTPKTEKLFHRDDRMALQPVADLFNHADEGCAVAFDQESFTIRANRTYEAGEEIFICYGRHGNDFLLAEYGFVLEENKWDEVGLDEPVLSHLTQEQRTSLEDVGFSGNYRLDAETVCYRTQIAVRRMCMPVDKWRRLVDGLEDAEVLKGKVNGLIVKLLRTYEKDVLGIIAELEGMKDGTEGQRGVLIKRWSQVRVLVEDTIRRLEAERT</sequence>
<dbReference type="STRING" id="1408157.A0A1J7IUP7"/>
<proteinExistence type="predicted"/>
<dbReference type="InterPro" id="IPR001214">
    <property type="entry name" value="SET_dom"/>
</dbReference>
<dbReference type="OrthoDB" id="441812at2759"/>
<evidence type="ECO:0000313" key="3">
    <source>
        <dbReference type="Proteomes" id="UP000182658"/>
    </source>
</evidence>
<dbReference type="Gene3D" id="3.90.1410.10">
    <property type="entry name" value="set domain protein methyltransferase, domain 1"/>
    <property type="match status" value="1"/>
</dbReference>
<dbReference type="FunCoup" id="A0A1J7IUP7">
    <property type="interactions" value="65"/>
</dbReference>
<dbReference type="Proteomes" id="UP000182658">
    <property type="component" value="Unassembled WGS sequence"/>
</dbReference>
<gene>
    <name evidence="2" type="ORF">CONLIGDRAFT_573541</name>
</gene>
<dbReference type="AlphaFoldDB" id="A0A1J7IUP7"/>
<name>A0A1J7IUP7_9PEZI</name>
<dbReference type="InterPro" id="IPR050600">
    <property type="entry name" value="SETD3_SETD6_MTase"/>
</dbReference>
<evidence type="ECO:0000313" key="2">
    <source>
        <dbReference type="EMBL" id="OIW31045.1"/>
    </source>
</evidence>
<dbReference type="SUPFAM" id="SSF82199">
    <property type="entry name" value="SET domain"/>
    <property type="match status" value="1"/>
</dbReference>
<dbReference type="InterPro" id="IPR046341">
    <property type="entry name" value="SET_dom_sf"/>
</dbReference>
<dbReference type="CDD" id="cd19177">
    <property type="entry name" value="SET_SETD4"/>
    <property type="match status" value="1"/>
</dbReference>
<evidence type="ECO:0000259" key="1">
    <source>
        <dbReference type="PROSITE" id="PS50280"/>
    </source>
</evidence>
<dbReference type="PANTHER" id="PTHR13271">
    <property type="entry name" value="UNCHARACTERIZED PUTATIVE METHYLTRANSFERASE"/>
    <property type="match status" value="1"/>
</dbReference>
<dbReference type="PANTHER" id="PTHR13271:SF137">
    <property type="entry name" value="SET DOMAIN-CONTAINING PROTEIN"/>
    <property type="match status" value="1"/>
</dbReference>
<dbReference type="PROSITE" id="PS50280">
    <property type="entry name" value="SET"/>
    <property type="match status" value="1"/>
</dbReference>
<dbReference type="EMBL" id="KV875096">
    <property type="protein sequence ID" value="OIW31045.1"/>
    <property type="molecule type" value="Genomic_DNA"/>
</dbReference>
<accession>A0A1J7IUP7</accession>
<feature type="domain" description="SET" evidence="1">
    <location>
        <begin position="19"/>
        <end position="225"/>
    </location>
</feature>
<dbReference type="Pfam" id="PF00856">
    <property type="entry name" value="SET"/>
    <property type="match status" value="1"/>
</dbReference>
<protein>
    <submittedName>
        <fullName evidence="2">SET domain-containing protein</fullName>
    </submittedName>
</protein>
<reference evidence="2 3" key="1">
    <citation type="submission" date="2016-10" db="EMBL/GenBank/DDBJ databases">
        <title>Draft genome sequence of Coniochaeta ligniaria NRRL30616, a lignocellulolytic fungus for bioabatement of inhibitors in plant biomass hydrolysates.</title>
        <authorList>
            <consortium name="DOE Joint Genome Institute"/>
            <person name="Jimenez D.J."/>
            <person name="Hector R.E."/>
            <person name="Riley R."/>
            <person name="Sun H."/>
            <person name="Grigoriev I.V."/>
            <person name="Van Elsas J.D."/>
            <person name="Nichols N.N."/>
        </authorList>
    </citation>
    <scope>NUCLEOTIDE SEQUENCE [LARGE SCALE GENOMIC DNA]</scope>
    <source>
        <strain evidence="2 3">NRRL 30616</strain>
    </source>
</reference>
<keyword evidence="3" id="KW-1185">Reference proteome</keyword>
<dbReference type="GO" id="GO:0016279">
    <property type="term" value="F:protein-lysine N-methyltransferase activity"/>
    <property type="evidence" value="ECO:0007669"/>
    <property type="project" value="InterPro"/>
</dbReference>
<dbReference type="InParanoid" id="A0A1J7IUP7"/>
<dbReference type="InterPro" id="IPR044429">
    <property type="entry name" value="SETD4_SET"/>
</dbReference>